<dbReference type="KEGG" id="trg:TRUGW13939_03212"/>
<dbReference type="EMBL" id="CP055899">
    <property type="protein sequence ID" value="QKX56112.1"/>
    <property type="molecule type" value="Genomic_DNA"/>
</dbReference>
<reference evidence="3" key="1">
    <citation type="submission" date="2020-06" db="EMBL/GenBank/DDBJ databases">
        <title>A chromosome-scale genome assembly of Talaromyces rugulosus W13939.</title>
        <authorList>
            <person name="Wang B."/>
            <person name="Guo L."/>
            <person name="Ye K."/>
            <person name="Wang L."/>
        </authorList>
    </citation>
    <scope>NUCLEOTIDE SEQUENCE [LARGE SCALE GENOMIC DNA]</scope>
    <source>
        <strain evidence="3">W13939</strain>
    </source>
</reference>
<proteinExistence type="predicted"/>
<organism evidence="2 3">
    <name type="scientific">Talaromyces rugulosus</name>
    <name type="common">Penicillium rugulosum</name>
    <dbReference type="NCBI Taxonomy" id="121627"/>
    <lineage>
        <taxon>Eukaryota</taxon>
        <taxon>Fungi</taxon>
        <taxon>Dikarya</taxon>
        <taxon>Ascomycota</taxon>
        <taxon>Pezizomycotina</taxon>
        <taxon>Eurotiomycetes</taxon>
        <taxon>Eurotiomycetidae</taxon>
        <taxon>Eurotiales</taxon>
        <taxon>Trichocomaceae</taxon>
        <taxon>Talaromyces</taxon>
        <taxon>Talaromyces sect. Islandici</taxon>
    </lineage>
</organism>
<evidence type="ECO:0000259" key="1">
    <source>
        <dbReference type="Pfam" id="PF12680"/>
    </source>
</evidence>
<dbReference type="InterPro" id="IPR037401">
    <property type="entry name" value="SnoaL-like"/>
</dbReference>
<evidence type="ECO:0000313" key="3">
    <source>
        <dbReference type="Proteomes" id="UP000509510"/>
    </source>
</evidence>
<dbReference type="OrthoDB" id="4126403at2759"/>
<dbReference type="Pfam" id="PF12680">
    <property type="entry name" value="SnoaL_2"/>
    <property type="match status" value="1"/>
</dbReference>
<keyword evidence="3" id="KW-1185">Reference proteome</keyword>
<name>A0A7H8QQE4_TALRU</name>
<dbReference type="RefSeq" id="XP_035342290.1">
    <property type="nucleotide sequence ID" value="XM_035486397.1"/>
</dbReference>
<accession>A0A7H8QQE4</accession>
<sequence length="169" mass="18747">MAQQTHPTPSPLSLENSTQHLSIAEKFLSGWRSGNTISTADFSKVYTPDVVWFDHFFQLHLVGTAAVDQLRQRWCGAMDDLSIDTVAILPTAEGAVAQVINRGIFARDMLPKRKATGKRYACHACYVLRINAEGLVEKVDEYQTMAFDDGVDIEGYSKRDGGPVKDLVQ</sequence>
<dbReference type="AlphaFoldDB" id="A0A7H8QQE4"/>
<dbReference type="Proteomes" id="UP000509510">
    <property type="component" value="Chromosome II"/>
</dbReference>
<dbReference type="SUPFAM" id="SSF54427">
    <property type="entry name" value="NTF2-like"/>
    <property type="match status" value="1"/>
</dbReference>
<evidence type="ECO:0000313" key="2">
    <source>
        <dbReference type="EMBL" id="QKX56112.1"/>
    </source>
</evidence>
<gene>
    <name evidence="2" type="ORF">TRUGW13939_03212</name>
</gene>
<dbReference type="InterPro" id="IPR032710">
    <property type="entry name" value="NTF2-like_dom_sf"/>
</dbReference>
<feature type="domain" description="SnoaL-like" evidence="1">
    <location>
        <begin position="25"/>
        <end position="136"/>
    </location>
</feature>
<dbReference type="GeneID" id="55990717"/>
<dbReference type="Gene3D" id="3.10.450.50">
    <property type="match status" value="1"/>
</dbReference>
<protein>
    <recommendedName>
        <fullName evidence="1">SnoaL-like domain-containing protein</fullName>
    </recommendedName>
</protein>